<feature type="region of interest" description="Disordered" evidence="1">
    <location>
        <begin position="448"/>
        <end position="512"/>
    </location>
</feature>
<evidence type="ECO:0000313" key="2">
    <source>
        <dbReference type="EMBL" id="KQK16586.1"/>
    </source>
</evidence>
<dbReference type="Proteomes" id="UP000008810">
    <property type="component" value="Chromosome 1"/>
</dbReference>
<feature type="region of interest" description="Disordered" evidence="1">
    <location>
        <begin position="578"/>
        <end position="608"/>
    </location>
</feature>
<gene>
    <name evidence="3" type="primary">LOC100830597</name>
    <name evidence="2" type="ORF">BRADI_1g29410v3</name>
</gene>
<dbReference type="eggNOG" id="ENOG502QW5B">
    <property type="taxonomic scope" value="Eukaryota"/>
</dbReference>
<keyword evidence="4" id="KW-1185">Reference proteome</keyword>
<dbReference type="EnsemblPlants" id="KQK16586">
    <property type="protein sequence ID" value="KQK16586"/>
    <property type="gene ID" value="BRADI_1g29410v3"/>
</dbReference>
<feature type="region of interest" description="Disordered" evidence="1">
    <location>
        <begin position="364"/>
        <end position="386"/>
    </location>
</feature>
<feature type="region of interest" description="Disordered" evidence="1">
    <location>
        <begin position="284"/>
        <end position="319"/>
    </location>
</feature>
<dbReference type="KEGG" id="bdi:100830597"/>
<dbReference type="Gene3D" id="1.20.930.10">
    <property type="entry name" value="Conserved domain common to transcription factors TFIIS, elongin A, CRSP70"/>
    <property type="match status" value="1"/>
</dbReference>
<sequence>MALEDFFTLTEMKDGISTVARIGELISEIQKLKNAVALNKADLVRQCSAAANTLASTKNEECLQHFVQLNGVGFLNQWLQDAQNCSKDVSSSAEDLILAVLTALESLPDSLQSTYGEVLPTVQLLLAHANSKINQKARVVCQKWSSTQKCCTDSQELGTEVARQTDQLKLSEASQKTQDDKHDGANEAVIAENESRPEVVTCPGVPLTNPSITNDNRELMKQPSALTFQNSTNGNAILGDMNPLVSSVISNGGSEKLPVTEETSAANDIGLATNGLLRSDSLSAKSGVGQVAPPDVTAEAKSPEPNKSERSFGSRKMDVEDQTVPANLDIKKVDCFSADMSQSEKNTMEDLNDLTNVSLGMQDSAEEESMGKEVPTSSSDTNEEDTVNELRLKRCMSSFGDSSKAPETKLTALKGDKSTSLTDYDDTDALEVARLVAIEVEREVIDYRGPFCGSPDINSRRSDSPDLGASQQPEPPIDGSNDNKSSTTGDDSGSSSSLKEDGSGITDDSGLFSRKRTRNTELGDFDLNENQCTEETDWHTKSTLGNSINLSTPIAVAASRASSVFPARLHFEGEHGWKGSAATSAFRPASPRRTPEGEKSTSASSRKSSNMFDLNLADSGIAVAGEPVSTTILPTSGLSAVDVSGGVKLDLNFPCGEEEAAITTTNVPSFWNREQFTGNWSQPSSSSSSRQPAVKNFDLNDNMSLLYGSARSVGESSVKVPGMDNTSDPSAVTIMGKRIVLGQQEHRHQIQHNFLGPSVESTVPARSMQSYAHALPDHSVASYPSQCALSFPPPFYAPDGVPSMVDARGAPVMPPLPGLGIGISHPSFSGRTIPPSSTELSYFHPSFNYRPSPEVARREEGNYWHVWEERMRNMPQGGSTSGVLRKRKEPDLGWDLYSGR</sequence>
<dbReference type="HOGENOM" id="CLU_014613_0_0_1"/>
<feature type="compositionally biased region" description="Basic and acidic residues" evidence="1">
    <location>
        <begin position="301"/>
        <end position="319"/>
    </location>
</feature>
<dbReference type="OrthoDB" id="1595674at2759"/>
<dbReference type="PANTHER" id="PTHR47292">
    <property type="entry name" value="TRANSCRIPTION ELONGATION FACTOR (TFIIS) FAMILY PROTEIN-RELATED"/>
    <property type="match status" value="1"/>
</dbReference>
<accession>I1GV22</accession>
<evidence type="ECO:0008006" key="5">
    <source>
        <dbReference type="Google" id="ProtNLM"/>
    </source>
</evidence>
<proteinExistence type="predicted"/>
<evidence type="ECO:0000313" key="4">
    <source>
        <dbReference type="Proteomes" id="UP000008810"/>
    </source>
</evidence>
<dbReference type="AlphaFoldDB" id="I1GV22"/>
<reference evidence="3" key="3">
    <citation type="submission" date="2018-08" db="UniProtKB">
        <authorList>
            <consortium name="EnsemblPlants"/>
        </authorList>
    </citation>
    <scope>IDENTIFICATION</scope>
    <source>
        <strain evidence="3">cv. Bd21</strain>
    </source>
</reference>
<dbReference type="Gramene" id="KQK16586">
    <property type="protein sequence ID" value="KQK16586"/>
    <property type="gene ID" value="BRADI_1g29410v3"/>
</dbReference>
<reference evidence="2" key="2">
    <citation type="submission" date="2017-06" db="EMBL/GenBank/DDBJ databases">
        <title>WGS assembly of Brachypodium distachyon.</title>
        <authorList>
            <consortium name="The International Brachypodium Initiative"/>
            <person name="Lucas S."/>
            <person name="Harmon-Smith M."/>
            <person name="Lail K."/>
            <person name="Tice H."/>
            <person name="Grimwood J."/>
            <person name="Bruce D."/>
            <person name="Barry K."/>
            <person name="Shu S."/>
            <person name="Lindquist E."/>
            <person name="Wang M."/>
            <person name="Pitluck S."/>
            <person name="Vogel J.P."/>
            <person name="Garvin D.F."/>
            <person name="Mockler T.C."/>
            <person name="Schmutz J."/>
            <person name="Rokhsar D."/>
            <person name="Bevan M.W."/>
        </authorList>
    </citation>
    <scope>NUCLEOTIDE SEQUENCE</scope>
    <source>
        <strain evidence="2">Bd21</strain>
    </source>
</reference>
<dbReference type="OMA" id="ECLDVFV"/>
<dbReference type="EMBL" id="CM000880">
    <property type="protein sequence ID" value="KQK16586.1"/>
    <property type="molecule type" value="Genomic_DNA"/>
</dbReference>
<dbReference type="GeneID" id="100830597"/>
<protein>
    <recommendedName>
        <fullName evidence="5">TFIIS N-terminal domain-containing protein</fullName>
    </recommendedName>
</protein>
<dbReference type="STRING" id="15368.I1GV22"/>
<dbReference type="InterPro" id="IPR035441">
    <property type="entry name" value="TFIIS/LEDGF_dom_sf"/>
</dbReference>
<reference evidence="2 3" key="1">
    <citation type="journal article" date="2010" name="Nature">
        <title>Genome sequencing and analysis of the model grass Brachypodium distachyon.</title>
        <authorList>
            <consortium name="International Brachypodium Initiative"/>
        </authorList>
    </citation>
    <scope>NUCLEOTIDE SEQUENCE [LARGE SCALE GENOMIC DNA]</scope>
    <source>
        <strain evidence="2">Bd21</strain>
        <strain evidence="3">cv. Bd21</strain>
    </source>
</reference>
<dbReference type="RefSeq" id="XP_003563216.1">
    <property type="nucleotide sequence ID" value="XM_003563168.4"/>
</dbReference>
<dbReference type="PANTHER" id="PTHR47292:SF1">
    <property type="entry name" value="TRANSCRIPTION ELONGATION FACTOR (TFIIS) FAMILY PROTEIN"/>
    <property type="match status" value="1"/>
</dbReference>
<evidence type="ECO:0000256" key="1">
    <source>
        <dbReference type="SAM" id="MobiDB-lite"/>
    </source>
</evidence>
<organism evidence="2">
    <name type="scientific">Brachypodium distachyon</name>
    <name type="common">Purple false brome</name>
    <name type="synonym">Trachynia distachya</name>
    <dbReference type="NCBI Taxonomy" id="15368"/>
    <lineage>
        <taxon>Eukaryota</taxon>
        <taxon>Viridiplantae</taxon>
        <taxon>Streptophyta</taxon>
        <taxon>Embryophyta</taxon>
        <taxon>Tracheophyta</taxon>
        <taxon>Spermatophyta</taxon>
        <taxon>Magnoliopsida</taxon>
        <taxon>Liliopsida</taxon>
        <taxon>Poales</taxon>
        <taxon>Poaceae</taxon>
        <taxon>BOP clade</taxon>
        <taxon>Pooideae</taxon>
        <taxon>Stipodae</taxon>
        <taxon>Brachypodieae</taxon>
        <taxon>Brachypodium</taxon>
    </lineage>
</organism>
<name>I1GV22_BRADI</name>
<evidence type="ECO:0000313" key="3">
    <source>
        <dbReference type="EnsemblPlants" id="KQK16586"/>
    </source>
</evidence>
<feature type="compositionally biased region" description="Low complexity" evidence="1">
    <location>
        <begin position="480"/>
        <end position="497"/>
    </location>
</feature>